<proteinExistence type="predicted"/>
<feature type="transmembrane region" description="Helical" evidence="1">
    <location>
        <begin position="63"/>
        <end position="86"/>
    </location>
</feature>
<dbReference type="Proteomes" id="UP001139125">
    <property type="component" value="Unassembled WGS sequence"/>
</dbReference>
<dbReference type="AlphaFoldDB" id="A0A9X2L5Z8"/>
<organism evidence="2 3">
    <name type="scientific">Gracilimonas sediminicola</name>
    <dbReference type="NCBI Taxonomy" id="2952158"/>
    <lineage>
        <taxon>Bacteria</taxon>
        <taxon>Pseudomonadati</taxon>
        <taxon>Balneolota</taxon>
        <taxon>Balneolia</taxon>
        <taxon>Balneolales</taxon>
        <taxon>Balneolaceae</taxon>
        <taxon>Gracilimonas</taxon>
    </lineage>
</organism>
<dbReference type="EMBL" id="JANDBC010000003">
    <property type="protein sequence ID" value="MCP9293025.1"/>
    <property type="molecule type" value="Genomic_DNA"/>
</dbReference>
<dbReference type="RefSeq" id="WP_255135924.1">
    <property type="nucleotide sequence ID" value="NZ_JANDBC010000003.1"/>
</dbReference>
<evidence type="ECO:0000313" key="3">
    <source>
        <dbReference type="Proteomes" id="UP001139125"/>
    </source>
</evidence>
<reference evidence="2" key="1">
    <citation type="submission" date="2022-06" db="EMBL/GenBank/DDBJ databases">
        <title>Gracilimonas sp. CAU 1638 isolated from sea sediment.</title>
        <authorList>
            <person name="Kim W."/>
        </authorList>
    </citation>
    <scope>NUCLEOTIDE SEQUENCE</scope>
    <source>
        <strain evidence="2">CAU 1638</strain>
    </source>
</reference>
<evidence type="ECO:0000313" key="2">
    <source>
        <dbReference type="EMBL" id="MCP9293025.1"/>
    </source>
</evidence>
<keyword evidence="1" id="KW-1133">Transmembrane helix</keyword>
<keyword evidence="1" id="KW-0472">Membrane</keyword>
<comment type="caution">
    <text evidence="2">The sequence shown here is derived from an EMBL/GenBank/DDBJ whole genome shotgun (WGS) entry which is preliminary data.</text>
</comment>
<protein>
    <submittedName>
        <fullName evidence="2">DUF5676 family membrane protein</fullName>
    </submittedName>
</protein>
<accession>A0A9X2L5Z8</accession>
<sequence length="93" mass="9984">MRKLNTKKLGIAVGATGVILYLGCALLMIVLGQQGTISFFNALLHGFDTSSIIRMDIPLWESLLGIVLTFIIGWISGALIAAIYNVSLNDSES</sequence>
<name>A0A9X2L5Z8_9BACT</name>
<dbReference type="Pfam" id="PF18926">
    <property type="entry name" value="DUF5676"/>
    <property type="match status" value="1"/>
</dbReference>
<feature type="transmembrane region" description="Helical" evidence="1">
    <location>
        <begin position="9"/>
        <end position="31"/>
    </location>
</feature>
<keyword evidence="1" id="KW-0812">Transmembrane</keyword>
<gene>
    <name evidence="2" type="ORF">NM125_15650</name>
</gene>
<evidence type="ECO:0000256" key="1">
    <source>
        <dbReference type="SAM" id="Phobius"/>
    </source>
</evidence>
<dbReference type="InterPro" id="IPR044020">
    <property type="entry name" value="DUF5676"/>
</dbReference>
<keyword evidence="3" id="KW-1185">Reference proteome</keyword>